<sequence>MYFETEAYIDEYVIDGENTGTFTGDTTSLTYTPEDPDTWPSFLIPTDRVSSITVKRDSSLQRNRFLGWFFAVITGVLILAVYVQAFAGQLSEPRVDSLTVFMVFLIVGGVATTREYFSGDNPDVIAIFIRTDDGGLHLVYGRMRNTEFVEACGQLIESDIKTRNQNPKLERELGITSD</sequence>
<evidence type="ECO:0000313" key="2">
    <source>
        <dbReference type="EMBL" id="RQG94856.1"/>
    </source>
</evidence>
<evidence type="ECO:0000256" key="1">
    <source>
        <dbReference type="SAM" id="Phobius"/>
    </source>
</evidence>
<dbReference type="EMBL" id="REGA01000007">
    <property type="protein sequence ID" value="RQG94856.1"/>
    <property type="molecule type" value="Genomic_DNA"/>
</dbReference>
<keyword evidence="3" id="KW-1185">Reference proteome</keyword>
<keyword evidence="1" id="KW-1133">Transmembrane helix</keyword>
<evidence type="ECO:0000313" key="3">
    <source>
        <dbReference type="Proteomes" id="UP000282323"/>
    </source>
</evidence>
<comment type="caution">
    <text evidence="2">The sequence shown here is derived from an EMBL/GenBank/DDBJ whole genome shotgun (WGS) entry which is preliminary data.</text>
</comment>
<dbReference type="AlphaFoldDB" id="A0A3N6MKN9"/>
<accession>A0A3N6MKN9</accession>
<reference evidence="2 3" key="1">
    <citation type="submission" date="2018-10" db="EMBL/GenBank/DDBJ databases">
        <title>Natrarchaeobius chitinivorans gen. nov., sp. nov., and Natrarchaeobius haloalkaliphilus sp. nov., alkaliphilic, chitin-utilizing haloarchaea from hypersaline alkaline lakes.</title>
        <authorList>
            <person name="Sorokin D.Y."/>
            <person name="Elcheninov A.G."/>
            <person name="Kostrikina N.A."/>
            <person name="Bale N.J."/>
            <person name="Sinninghe Damste J.S."/>
            <person name="Khijniak T.V."/>
            <person name="Kublanov I.V."/>
            <person name="Toshchakov S.V."/>
        </authorList>
    </citation>
    <scope>NUCLEOTIDE SEQUENCE [LARGE SCALE GENOMIC DNA]</scope>
    <source>
        <strain evidence="2 3">AArcht4T</strain>
    </source>
</reference>
<feature type="transmembrane region" description="Helical" evidence="1">
    <location>
        <begin position="65"/>
        <end position="86"/>
    </location>
</feature>
<protein>
    <submittedName>
        <fullName evidence="2">Uncharacterized protein</fullName>
    </submittedName>
</protein>
<feature type="transmembrane region" description="Helical" evidence="1">
    <location>
        <begin position="98"/>
        <end position="117"/>
    </location>
</feature>
<name>A0A3N6MKN9_NATCH</name>
<proteinExistence type="predicted"/>
<dbReference type="Proteomes" id="UP000282323">
    <property type="component" value="Unassembled WGS sequence"/>
</dbReference>
<keyword evidence="1" id="KW-0472">Membrane</keyword>
<gene>
    <name evidence="2" type="ORF">EA473_10175</name>
</gene>
<keyword evidence="1" id="KW-0812">Transmembrane</keyword>
<organism evidence="2 3">
    <name type="scientific">Natrarchaeobius chitinivorans</name>
    <dbReference type="NCBI Taxonomy" id="1679083"/>
    <lineage>
        <taxon>Archaea</taxon>
        <taxon>Methanobacteriati</taxon>
        <taxon>Methanobacteriota</taxon>
        <taxon>Stenosarchaea group</taxon>
        <taxon>Halobacteria</taxon>
        <taxon>Halobacteriales</taxon>
        <taxon>Natrialbaceae</taxon>
        <taxon>Natrarchaeobius</taxon>
    </lineage>
</organism>